<organism evidence="1 2">
    <name type="scientific">Gossypium australe</name>
    <dbReference type="NCBI Taxonomy" id="47621"/>
    <lineage>
        <taxon>Eukaryota</taxon>
        <taxon>Viridiplantae</taxon>
        <taxon>Streptophyta</taxon>
        <taxon>Embryophyta</taxon>
        <taxon>Tracheophyta</taxon>
        <taxon>Spermatophyta</taxon>
        <taxon>Magnoliopsida</taxon>
        <taxon>eudicotyledons</taxon>
        <taxon>Gunneridae</taxon>
        <taxon>Pentapetalae</taxon>
        <taxon>rosids</taxon>
        <taxon>malvids</taxon>
        <taxon>Malvales</taxon>
        <taxon>Malvaceae</taxon>
        <taxon>Malvoideae</taxon>
        <taxon>Gossypium</taxon>
    </lineage>
</organism>
<keyword evidence="2" id="KW-1185">Reference proteome</keyword>
<dbReference type="AlphaFoldDB" id="A0A5B6UUM7"/>
<evidence type="ECO:0000313" key="2">
    <source>
        <dbReference type="Proteomes" id="UP000325315"/>
    </source>
</evidence>
<keyword evidence="1" id="KW-0548">Nucleotidyltransferase</keyword>
<keyword evidence="1" id="KW-0695">RNA-directed DNA polymerase</keyword>
<reference evidence="2" key="1">
    <citation type="journal article" date="2019" name="Plant Biotechnol. J.">
        <title>Genome sequencing of the Australian wild diploid species Gossypium australe highlights disease resistance and delayed gland morphogenesis.</title>
        <authorList>
            <person name="Cai Y."/>
            <person name="Cai X."/>
            <person name="Wang Q."/>
            <person name="Wang P."/>
            <person name="Zhang Y."/>
            <person name="Cai C."/>
            <person name="Xu Y."/>
            <person name="Wang K."/>
            <person name="Zhou Z."/>
            <person name="Wang C."/>
            <person name="Geng S."/>
            <person name="Li B."/>
            <person name="Dong Q."/>
            <person name="Hou Y."/>
            <person name="Wang H."/>
            <person name="Ai P."/>
            <person name="Liu Z."/>
            <person name="Yi F."/>
            <person name="Sun M."/>
            <person name="An G."/>
            <person name="Cheng J."/>
            <person name="Zhang Y."/>
            <person name="Shi Q."/>
            <person name="Xie Y."/>
            <person name="Shi X."/>
            <person name="Chang Y."/>
            <person name="Huang F."/>
            <person name="Chen Y."/>
            <person name="Hong S."/>
            <person name="Mi L."/>
            <person name="Sun Q."/>
            <person name="Zhang L."/>
            <person name="Zhou B."/>
            <person name="Peng R."/>
            <person name="Zhang X."/>
            <person name="Liu F."/>
        </authorList>
    </citation>
    <scope>NUCLEOTIDE SEQUENCE [LARGE SCALE GENOMIC DNA]</scope>
    <source>
        <strain evidence="2">cv. PA1801</strain>
    </source>
</reference>
<protein>
    <submittedName>
        <fullName evidence="1">RNA-directed DNA polymerase-like protein</fullName>
    </submittedName>
</protein>
<sequence>MHKILLEDCHDNSIEQQRRMNPIMKEVVKNEIIQWLDCNSPFWGKIETVVLEPQIRVYIMIVN</sequence>
<dbReference type="Proteomes" id="UP000325315">
    <property type="component" value="Unassembled WGS sequence"/>
</dbReference>
<gene>
    <name evidence="1" type="ORF">EPI10_028348</name>
</gene>
<keyword evidence="1" id="KW-0808">Transferase</keyword>
<dbReference type="GO" id="GO:0003964">
    <property type="term" value="F:RNA-directed DNA polymerase activity"/>
    <property type="evidence" value="ECO:0007669"/>
    <property type="project" value="UniProtKB-KW"/>
</dbReference>
<evidence type="ECO:0000313" key="1">
    <source>
        <dbReference type="EMBL" id="KAA3461800.1"/>
    </source>
</evidence>
<proteinExistence type="predicted"/>
<accession>A0A5B6UUM7</accession>
<dbReference type="OrthoDB" id="1738562at2759"/>
<name>A0A5B6UUM7_9ROSI</name>
<comment type="caution">
    <text evidence="1">The sequence shown here is derived from an EMBL/GenBank/DDBJ whole genome shotgun (WGS) entry which is preliminary data.</text>
</comment>
<dbReference type="EMBL" id="SMMG02000009">
    <property type="protein sequence ID" value="KAA3461800.1"/>
    <property type="molecule type" value="Genomic_DNA"/>
</dbReference>